<feature type="domain" description="HTH tetR-type" evidence="6">
    <location>
        <begin position="18"/>
        <end position="78"/>
    </location>
</feature>
<name>A0A1E7KAG4_9ACTN</name>
<gene>
    <name evidence="7" type="ORF">AN217_03715</name>
</gene>
<dbReference type="Proteomes" id="UP000175829">
    <property type="component" value="Unassembled WGS sequence"/>
</dbReference>
<dbReference type="InterPro" id="IPR001647">
    <property type="entry name" value="HTH_TetR"/>
</dbReference>
<dbReference type="Pfam" id="PF16859">
    <property type="entry name" value="TetR_C_11"/>
    <property type="match status" value="1"/>
</dbReference>
<organism evidence="7 8">
    <name type="scientific">Streptomyces qinglanensis</name>
    <dbReference type="NCBI Taxonomy" id="943816"/>
    <lineage>
        <taxon>Bacteria</taxon>
        <taxon>Bacillati</taxon>
        <taxon>Actinomycetota</taxon>
        <taxon>Actinomycetes</taxon>
        <taxon>Kitasatosporales</taxon>
        <taxon>Streptomycetaceae</taxon>
        <taxon>Streptomyces</taxon>
    </lineage>
</organism>
<dbReference type="InterPro" id="IPR009057">
    <property type="entry name" value="Homeodomain-like_sf"/>
</dbReference>
<proteinExistence type="predicted"/>
<dbReference type="AlphaFoldDB" id="A0A1E7KAG4"/>
<evidence type="ECO:0000259" key="6">
    <source>
        <dbReference type="PROSITE" id="PS50977"/>
    </source>
</evidence>
<dbReference type="PANTHER" id="PTHR30055:SF148">
    <property type="entry name" value="TETR-FAMILY TRANSCRIPTIONAL REGULATOR"/>
    <property type="match status" value="1"/>
</dbReference>
<evidence type="ECO:0000256" key="5">
    <source>
        <dbReference type="SAM" id="MobiDB-lite"/>
    </source>
</evidence>
<accession>A0A1E7KAG4</accession>
<dbReference type="InterPro" id="IPR036271">
    <property type="entry name" value="Tet_transcr_reg_TetR-rel_C_sf"/>
</dbReference>
<dbReference type="GO" id="GO:0000976">
    <property type="term" value="F:transcription cis-regulatory region binding"/>
    <property type="evidence" value="ECO:0007669"/>
    <property type="project" value="TreeGrafter"/>
</dbReference>
<keyword evidence="3" id="KW-0804">Transcription</keyword>
<reference evidence="7 8" key="1">
    <citation type="journal article" date="2016" name="Front. Microbiol.">
        <title>Comparative Genomics Analysis of Streptomyces Species Reveals Their Adaptation to the Marine Environment and Their Diversity at the Genomic Level.</title>
        <authorList>
            <person name="Tian X."/>
            <person name="Zhang Z."/>
            <person name="Yang T."/>
            <person name="Chen M."/>
            <person name="Li J."/>
            <person name="Chen F."/>
            <person name="Yang J."/>
            <person name="Li W."/>
            <person name="Zhang B."/>
            <person name="Zhang Z."/>
            <person name="Wu J."/>
            <person name="Zhang C."/>
            <person name="Long L."/>
            <person name="Xiao J."/>
        </authorList>
    </citation>
    <scope>NUCLEOTIDE SEQUENCE [LARGE SCALE GENOMIC DNA]</scope>
    <source>
        <strain evidence="7 8">SCSIO M10379</strain>
    </source>
</reference>
<dbReference type="InterPro" id="IPR011075">
    <property type="entry name" value="TetR_C"/>
</dbReference>
<feature type="DNA-binding region" description="H-T-H motif" evidence="4">
    <location>
        <begin position="41"/>
        <end position="60"/>
    </location>
</feature>
<dbReference type="PANTHER" id="PTHR30055">
    <property type="entry name" value="HTH-TYPE TRANSCRIPTIONAL REGULATOR RUTR"/>
    <property type="match status" value="1"/>
</dbReference>
<dbReference type="InterPro" id="IPR050109">
    <property type="entry name" value="HTH-type_TetR-like_transc_reg"/>
</dbReference>
<keyword evidence="2 4" id="KW-0238">DNA-binding</keyword>
<evidence type="ECO:0000256" key="4">
    <source>
        <dbReference type="PROSITE-ProRule" id="PRU00335"/>
    </source>
</evidence>
<evidence type="ECO:0000313" key="7">
    <source>
        <dbReference type="EMBL" id="OEV00922.1"/>
    </source>
</evidence>
<dbReference type="PATRIC" id="fig|943816.4.peg.55"/>
<dbReference type="Gene3D" id="1.10.357.10">
    <property type="entry name" value="Tetracycline Repressor, domain 2"/>
    <property type="match status" value="1"/>
</dbReference>
<dbReference type="SUPFAM" id="SSF48498">
    <property type="entry name" value="Tetracyclin repressor-like, C-terminal domain"/>
    <property type="match status" value="1"/>
</dbReference>
<dbReference type="Gene3D" id="1.10.10.60">
    <property type="entry name" value="Homeodomain-like"/>
    <property type="match status" value="1"/>
</dbReference>
<dbReference type="PROSITE" id="PS50977">
    <property type="entry name" value="HTH_TETR_2"/>
    <property type="match status" value="1"/>
</dbReference>
<evidence type="ECO:0000313" key="8">
    <source>
        <dbReference type="Proteomes" id="UP000175829"/>
    </source>
</evidence>
<keyword evidence="1" id="KW-0805">Transcription regulation</keyword>
<feature type="region of interest" description="Disordered" evidence="5">
    <location>
        <begin position="199"/>
        <end position="223"/>
    </location>
</feature>
<evidence type="ECO:0000256" key="2">
    <source>
        <dbReference type="ARBA" id="ARBA00023125"/>
    </source>
</evidence>
<evidence type="ECO:0000256" key="3">
    <source>
        <dbReference type="ARBA" id="ARBA00023163"/>
    </source>
</evidence>
<dbReference type="Pfam" id="PF00440">
    <property type="entry name" value="TetR_N"/>
    <property type="match status" value="1"/>
</dbReference>
<dbReference type="SUPFAM" id="SSF46689">
    <property type="entry name" value="Homeodomain-like"/>
    <property type="match status" value="1"/>
</dbReference>
<evidence type="ECO:0000256" key="1">
    <source>
        <dbReference type="ARBA" id="ARBA00023015"/>
    </source>
</evidence>
<protein>
    <recommendedName>
        <fullName evidence="6">HTH tetR-type domain-containing protein</fullName>
    </recommendedName>
</protein>
<comment type="caution">
    <text evidence="7">The sequence shown here is derived from an EMBL/GenBank/DDBJ whole genome shotgun (WGS) entry which is preliminary data.</text>
</comment>
<dbReference type="GO" id="GO:0003700">
    <property type="term" value="F:DNA-binding transcription factor activity"/>
    <property type="evidence" value="ECO:0007669"/>
    <property type="project" value="TreeGrafter"/>
</dbReference>
<dbReference type="EMBL" id="LJGV01000022">
    <property type="protein sequence ID" value="OEV00922.1"/>
    <property type="molecule type" value="Genomic_DNA"/>
</dbReference>
<sequence length="223" mass="23390">MGTSRGAAGARRPGGRTARVREKVLEAVGPLLVEYGFDGLTVDAVAARSGVHRATVYRRWRDVGGLLADALDAAGDDGWSPPDTGSLEGDLRALNGEVQEALTEEPSVALAMIAASFRSEEAARSLRRFWEERYDRCVAIVDRAVARGELEPPVEARKLVVSSTSPVYHHRVLLHAAPGPELPAEAARAAVLAARAGAFRSPPGAPSGRRSADQPAAAAGPGT</sequence>